<dbReference type="GO" id="GO:0005886">
    <property type="term" value="C:plasma membrane"/>
    <property type="evidence" value="ECO:0007669"/>
    <property type="project" value="UniProtKB-SubCell"/>
</dbReference>
<evidence type="ECO:0000259" key="11">
    <source>
        <dbReference type="Pfam" id="PF11356"/>
    </source>
</evidence>
<evidence type="ECO:0000256" key="8">
    <source>
        <dbReference type="ARBA" id="ARBA00023136"/>
    </source>
</evidence>
<feature type="region of interest" description="Disordered" evidence="9">
    <location>
        <begin position="135"/>
        <end position="156"/>
    </location>
</feature>
<sequence>MPALRLPAAASLRRHAPGMLRGAALLAIAAGIGLWGALLLAPRPAPAPPLLAPHAAQAPSLAPLEGWFGSGRGRLQVRIAGLMAAGARSTAVLSIDGAPARAFRIGDDLAPGITLTAIRAGEIVVSQDGMEETIATPAPPAPAPGFVPVERPPASR</sequence>
<evidence type="ECO:0000256" key="6">
    <source>
        <dbReference type="ARBA" id="ARBA00022927"/>
    </source>
</evidence>
<protein>
    <submittedName>
        <fullName evidence="12">General secretion pathway protein C</fullName>
    </submittedName>
</protein>
<evidence type="ECO:0000256" key="9">
    <source>
        <dbReference type="SAM" id="MobiDB-lite"/>
    </source>
</evidence>
<evidence type="ECO:0000256" key="3">
    <source>
        <dbReference type="ARBA" id="ARBA00022475"/>
    </source>
</evidence>
<feature type="domain" description="Type II secretion system protein GspC N-terminal" evidence="11">
    <location>
        <begin position="74"/>
        <end position="135"/>
    </location>
</feature>
<feature type="transmembrane region" description="Helical" evidence="10">
    <location>
        <begin position="20"/>
        <end position="41"/>
    </location>
</feature>
<gene>
    <name evidence="12" type="ORF">HNR28_001607</name>
</gene>
<dbReference type="EMBL" id="JACHIB010000008">
    <property type="protein sequence ID" value="MBB6083568.1"/>
    <property type="molecule type" value="Genomic_DNA"/>
</dbReference>
<evidence type="ECO:0000313" key="12">
    <source>
        <dbReference type="EMBL" id="MBB6083568.1"/>
    </source>
</evidence>
<dbReference type="InterPro" id="IPR024961">
    <property type="entry name" value="T2SS_GspC_N"/>
</dbReference>
<keyword evidence="3" id="KW-1003">Cell membrane</keyword>
<organism evidence="12 13">
    <name type="scientific">Castellaniella defragrans</name>
    <name type="common">Alcaligenes defragrans</name>
    <dbReference type="NCBI Taxonomy" id="75697"/>
    <lineage>
        <taxon>Bacteria</taxon>
        <taxon>Pseudomonadati</taxon>
        <taxon>Pseudomonadota</taxon>
        <taxon>Betaproteobacteria</taxon>
        <taxon>Burkholderiales</taxon>
        <taxon>Alcaligenaceae</taxon>
        <taxon>Castellaniella</taxon>
    </lineage>
</organism>
<dbReference type="RefSeq" id="WP_043682255.1">
    <property type="nucleotide sequence ID" value="NZ_JACHIB010000008.1"/>
</dbReference>
<evidence type="ECO:0000256" key="10">
    <source>
        <dbReference type="SAM" id="Phobius"/>
    </source>
</evidence>
<dbReference type="Gene3D" id="2.30.30.830">
    <property type="match status" value="1"/>
</dbReference>
<evidence type="ECO:0000256" key="4">
    <source>
        <dbReference type="ARBA" id="ARBA00022519"/>
    </source>
</evidence>
<keyword evidence="5 10" id="KW-0812">Transmembrane</keyword>
<dbReference type="Proteomes" id="UP000541136">
    <property type="component" value="Unassembled WGS sequence"/>
</dbReference>
<dbReference type="Pfam" id="PF11356">
    <property type="entry name" value="T2SSC"/>
    <property type="match status" value="1"/>
</dbReference>
<keyword evidence="8 10" id="KW-0472">Membrane</keyword>
<keyword evidence="7 10" id="KW-1133">Transmembrane helix</keyword>
<dbReference type="AlphaFoldDB" id="A0A7W9WNH6"/>
<evidence type="ECO:0000256" key="1">
    <source>
        <dbReference type="ARBA" id="ARBA00004533"/>
    </source>
</evidence>
<keyword evidence="4" id="KW-0997">Cell inner membrane</keyword>
<comment type="caution">
    <text evidence="12">The sequence shown here is derived from an EMBL/GenBank/DDBJ whole genome shotgun (WGS) entry which is preliminary data.</text>
</comment>
<keyword evidence="2" id="KW-0813">Transport</keyword>
<evidence type="ECO:0000256" key="7">
    <source>
        <dbReference type="ARBA" id="ARBA00022989"/>
    </source>
</evidence>
<evidence type="ECO:0000313" key="13">
    <source>
        <dbReference type="Proteomes" id="UP000541136"/>
    </source>
</evidence>
<reference evidence="12 13" key="1">
    <citation type="submission" date="2020-08" db="EMBL/GenBank/DDBJ databases">
        <title>Genomic Encyclopedia of Type Strains, Phase IV (KMG-IV): sequencing the most valuable type-strain genomes for metagenomic binning, comparative biology and taxonomic classification.</title>
        <authorList>
            <person name="Goeker M."/>
        </authorList>
    </citation>
    <scope>NUCLEOTIDE SEQUENCE [LARGE SCALE GENOMIC DNA]</scope>
    <source>
        <strain evidence="12 13">DSM 12141</strain>
    </source>
</reference>
<keyword evidence="6" id="KW-0653">Protein transport</keyword>
<comment type="subcellular location">
    <subcellularLocation>
        <location evidence="1">Cell inner membrane</location>
    </subcellularLocation>
</comment>
<accession>A0A7W9WNH6</accession>
<dbReference type="GO" id="GO:0015031">
    <property type="term" value="P:protein transport"/>
    <property type="evidence" value="ECO:0007669"/>
    <property type="project" value="UniProtKB-KW"/>
</dbReference>
<evidence type="ECO:0000256" key="2">
    <source>
        <dbReference type="ARBA" id="ARBA00022448"/>
    </source>
</evidence>
<proteinExistence type="predicted"/>
<name>A0A7W9WNH6_CASDE</name>
<evidence type="ECO:0000256" key="5">
    <source>
        <dbReference type="ARBA" id="ARBA00022692"/>
    </source>
</evidence>